<evidence type="ECO:0000259" key="3">
    <source>
        <dbReference type="Pfam" id="PF15420"/>
    </source>
</evidence>
<accession>A0A8J7WBG3</accession>
<feature type="domain" description="Alpha/beta-hydrolase N-terminal" evidence="3">
    <location>
        <begin position="25"/>
        <end position="232"/>
    </location>
</feature>
<evidence type="ECO:0000259" key="2">
    <source>
        <dbReference type="Pfam" id="PF10081"/>
    </source>
</evidence>
<dbReference type="Pfam" id="PF10081">
    <property type="entry name" value="Abhydrolase_9"/>
    <property type="match status" value="1"/>
</dbReference>
<evidence type="ECO:0000313" key="5">
    <source>
        <dbReference type="Proteomes" id="UP000681356"/>
    </source>
</evidence>
<organism evidence="4 5">
    <name type="scientific">Thetidibacter halocola</name>
    <dbReference type="NCBI Taxonomy" id="2827239"/>
    <lineage>
        <taxon>Bacteria</taxon>
        <taxon>Pseudomonadati</taxon>
        <taxon>Pseudomonadota</taxon>
        <taxon>Alphaproteobacteria</taxon>
        <taxon>Rhodobacterales</taxon>
        <taxon>Roseobacteraceae</taxon>
        <taxon>Thetidibacter</taxon>
    </lineage>
</organism>
<dbReference type="PIRSF" id="PIRSF007542">
    <property type="entry name" value="UCP007542"/>
    <property type="match status" value="1"/>
</dbReference>
<evidence type="ECO:0000256" key="1">
    <source>
        <dbReference type="SAM" id="Phobius"/>
    </source>
</evidence>
<keyword evidence="1" id="KW-0812">Transmembrane</keyword>
<dbReference type="InterPro" id="IPR027788">
    <property type="entry name" value="Alpha/beta-hydrolase_N_dom"/>
</dbReference>
<evidence type="ECO:0000313" key="4">
    <source>
        <dbReference type="EMBL" id="MBS0124480.1"/>
    </source>
</evidence>
<feature type="transmembrane region" description="Helical" evidence="1">
    <location>
        <begin position="158"/>
        <end position="177"/>
    </location>
</feature>
<keyword evidence="1" id="KW-0472">Membrane</keyword>
<comment type="caution">
    <text evidence="4">The sequence shown here is derived from an EMBL/GenBank/DDBJ whole genome shotgun (WGS) entry which is preliminary data.</text>
</comment>
<dbReference type="InterPro" id="IPR027787">
    <property type="entry name" value="Alpha/beta-hydrolase_catalytic"/>
</dbReference>
<reference evidence="4" key="1">
    <citation type="submission" date="2021-04" db="EMBL/GenBank/DDBJ databases">
        <authorList>
            <person name="Yoon J."/>
        </authorList>
    </citation>
    <scope>NUCLEOTIDE SEQUENCE</scope>
    <source>
        <strain evidence="4">KMU-90</strain>
    </source>
</reference>
<name>A0A8J7WBG3_9RHOB</name>
<feature type="transmembrane region" description="Helical" evidence="1">
    <location>
        <begin position="42"/>
        <end position="62"/>
    </location>
</feature>
<dbReference type="Proteomes" id="UP000681356">
    <property type="component" value="Unassembled WGS sequence"/>
</dbReference>
<protein>
    <submittedName>
        <fullName evidence="4">Alpha/beta-hydrolase family protein</fullName>
    </submittedName>
</protein>
<keyword evidence="5" id="KW-1185">Reference proteome</keyword>
<sequence>MTLPRALHISPEGALLAVILLGASLTPSLVPRSPELQGALGGAVGALGYGAWRAVQWLWLWLELPVAAPRIRRVLRGGLMLLALVVFPVLVWQAAIWQEAIRALWQAPPAGNSAPLRVAGIAIAVFATLILLGRLFVWLLRKASARSARFVPRRVANLLGFFFAVAVFATLFNGVLFKGVLRLVDVSSRAADALVAPELAPPDGPERTGSAASLVAWEDLGYWGRRFVASAPTADEIAAFWDAPARDPVRVYVGLTAAGDARDRARLAFEELKRAGGFEREILVIAVPTGSGWLDPGSQDSLEFMHRGDVATVAVQYSYLSSWVSVLVDPSHGLDEAQALFDLVYGHWITLPRDARPRLYLHGLSLGAFLSQSTVPLLDVLGDPFEGAMWAGSPFLSEFWRFVVQRREADSPAWRPRFGNDSLIRAGNQQGGLTEGRAAWGPIRLVFLQYASDPIVFFDTSLAFRRPDWLGDGRGPDVSPDMRWFPVITMLQVGLDMAVSLGVPGYGHDYVAEHYIPAWAETTDPEGWTADRQQALQVLFRDRPSR</sequence>
<feature type="transmembrane region" description="Helical" evidence="1">
    <location>
        <begin position="74"/>
        <end position="96"/>
    </location>
</feature>
<proteinExistence type="predicted"/>
<dbReference type="RefSeq" id="WP_212536454.1">
    <property type="nucleotide sequence ID" value="NZ_JAGTUU010000004.1"/>
</dbReference>
<gene>
    <name evidence="4" type="ORF">KB874_10065</name>
</gene>
<dbReference type="AlphaFoldDB" id="A0A8J7WBG3"/>
<dbReference type="InterPro" id="IPR012037">
    <property type="entry name" value="Alpha/beta-hydrolase_fam"/>
</dbReference>
<feature type="transmembrane region" description="Helical" evidence="1">
    <location>
        <begin position="116"/>
        <end position="137"/>
    </location>
</feature>
<feature type="domain" description="Alpha/beta-hydrolase catalytic" evidence="2">
    <location>
        <begin position="249"/>
        <end position="535"/>
    </location>
</feature>
<dbReference type="EMBL" id="JAGTUU010000004">
    <property type="protein sequence ID" value="MBS0124480.1"/>
    <property type="molecule type" value="Genomic_DNA"/>
</dbReference>
<keyword evidence="1" id="KW-1133">Transmembrane helix</keyword>
<dbReference type="Pfam" id="PF15420">
    <property type="entry name" value="Abhydrolase_9_N"/>
    <property type="match status" value="1"/>
</dbReference>